<gene>
    <name evidence="1" type="ORF">JGB26_19805</name>
</gene>
<dbReference type="Proteomes" id="UP000634780">
    <property type="component" value="Unassembled WGS sequence"/>
</dbReference>
<dbReference type="RefSeq" id="WP_190118793.1">
    <property type="nucleotide sequence ID" value="NZ_BMVR01000012.1"/>
</dbReference>
<keyword evidence="2" id="KW-1185">Reference proteome</keyword>
<evidence type="ECO:0000313" key="2">
    <source>
        <dbReference type="Proteomes" id="UP000634780"/>
    </source>
</evidence>
<evidence type="ECO:0008006" key="3">
    <source>
        <dbReference type="Google" id="ProtNLM"/>
    </source>
</evidence>
<organism evidence="1 2">
    <name type="scientific">Streptomyces flavofungini</name>
    <dbReference type="NCBI Taxonomy" id="68200"/>
    <lineage>
        <taxon>Bacteria</taxon>
        <taxon>Bacillati</taxon>
        <taxon>Actinomycetota</taxon>
        <taxon>Actinomycetes</taxon>
        <taxon>Kitasatosporales</taxon>
        <taxon>Streptomycetaceae</taxon>
        <taxon>Streptomyces</taxon>
    </lineage>
</organism>
<dbReference type="EMBL" id="JAEKOZ010000011">
    <property type="protein sequence ID" value="MBJ3809335.1"/>
    <property type="molecule type" value="Genomic_DNA"/>
</dbReference>
<comment type="caution">
    <text evidence="1">The sequence shown here is derived from an EMBL/GenBank/DDBJ whole genome shotgun (WGS) entry which is preliminary data.</text>
</comment>
<accession>A0ABS0X801</accession>
<sequence>MAGLALVGGVLTGTGVAAADDKTFVVQGPLSGFGGRSEATCTDGSHLIGGGYSGTPDFTYAGSPQDFVDINGPSPTCTNTWLVKFHSGKSQAVALCEKD</sequence>
<evidence type="ECO:0000313" key="1">
    <source>
        <dbReference type="EMBL" id="MBJ3809335.1"/>
    </source>
</evidence>
<reference evidence="1 2" key="1">
    <citation type="submission" date="2020-12" db="EMBL/GenBank/DDBJ databases">
        <title>Streptomyces typhae sp. nov., a novel endophytic actinomycete isolated from the root of cattail pollen (Typha angustifolia L.).</title>
        <authorList>
            <person name="Peng C."/>
            <person name="Liu C."/>
        </authorList>
    </citation>
    <scope>NUCLEOTIDE SEQUENCE [LARGE SCALE GENOMIC DNA]</scope>
    <source>
        <strain evidence="1 2">JCM 4753</strain>
    </source>
</reference>
<proteinExistence type="predicted"/>
<protein>
    <recommendedName>
        <fullName evidence="3">Secreted protein</fullName>
    </recommendedName>
</protein>
<name>A0ABS0X801_9ACTN</name>